<evidence type="ECO:0000313" key="5">
    <source>
        <dbReference type="EMBL" id="KAJ8919784.1"/>
    </source>
</evidence>
<dbReference type="InterPro" id="IPR003591">
    <property type="entry name" value="Leu-rich_rpt_typical-subtyp"/>
</dbReference>
<evidence type="ECO:0000313" key="6">
    <source>
        <dbReference type="Proteomes" id="UP001159042"/>
    </source>
</evidence>
<dbReference type="InterPro" id="IPR032675">
    <property type="entry name" value="LRR_dom_sf"/>
</dbReference>
<dbReference type="EMBL" id="JANEYG010000016">
    <property type="protein sequence ID" value="KAJ8919784.1"/>
    <property type="molecule type" value="Genomic_DNA"/>
</dbReference>
<reference evidence="5 6" key="1">
    <citation type="journal article" date="2023" name="Insect Mol. Biol.">
        <title>Genome sequencing provides insights into the evolution of gene families encoding plant cell wall-degrading enzymes in longhorned beetles.</title>
        <authorList>
            <person name="Shin N.R."/>
            <person name="Okamura Y."/>
            <person name="Kirsch R."/>
            <person name="Pauchet Y."/>
        </authorList>
    </citation>
    <scope>NUCLEOTIDE SEQUENCE [LARGE SCALE GENOMIC DNA]</scope>
    <source>
        <strain evidence="5">EAD_L_NR</strain>
    </source>
</reference>
<protein>
    <submittedName>
        <fullName evidence="5">Uncharacterized protein</fullName>
    </submittedName>
</protein>
<keyword evidence="4" id="KW-0732">Signal</keyword>
<evidence type="ECO:0000256" key="2">
    <source>
        <dbReference type="ARBA" id="ARBA00022737"/>
    </source>
</evidence>
<feature type="chain" id="PRO_5043888649" evidence="4">
    <location>
        <begin position="28"/>
        <end position="268"/>
    </location>
</feature>
<evidence type="ECO:0000256" key="3">
    <source>
        <dbReference type="SAM" id="MobiDB-lite"/>
    </source>
</evidence>
<evidence type="ECO:0000256" key="1">
    <source>
        <dbReference type="ARBA" id="ARBA00022614"/>
    </source>
</evidence>
<dbReference type="AlphaFoldDB" id="A0AAV8W0F4"/>
<gene>
    <name evidence="5" type="ORF">NQ315_006313</name>
</gene>
<keyword evidence="2" id="KW-0677">Repeat</keyword>
<keyword evidence="6" id="KW-1185">Reference proteome</keyword>
<dbReference type="InterPro" id="IPR050333">
    <property type="entry name" value="SLRP"/>
</dbReference>
<dbReference type="Proteomes" id="UP001159042">
    <property type="component" value="Unassembled WGS sequence"/>
</dbReference>
<dbReference type="PANTHER" id="PTHR45712:SF22">
    <property type="entry name" value="INSULIN-LIKE GROWTH FACTOR-BINDING PROTEIN COMPLEX ACID LABILE SUBUNIT"/>
    <property type="match status" value="1"/>
</dbReference>
<evidence type="ECO:0000256" key="4">
    <source>
        <dbReference type="SAM" id="SignalP"/>
    </source>
</evidence>
<keyword evidence="1" id="KW-0433">Leucine-rich repeat</keyword>
<feature type="signal peptide" evidence="4">
    <location>
        <begin position="1"/>
        <end position="27"/>
    </location>
</feature>
<dbReference type="PANTHER" id="PTHR45712">
    <property type="entry name" value="AGAP008170-PA"/>
    <property type="match status" value="1"/>
</dbReference>
<organism evidence="5 6">
    <name type="scientific">Exocentrus adspersus</name>
    <dbReference type="NCBI Taxonomy" id="1586481"/>
    <lineage>
        <taxon>Eukaryota</taxon>
        <taxon>Metazoa</taxon>
        <taxon>Ecdysozoa</taxon>
        <taxon>Arthropoda</taxon>
        <taxon>Hexapoda</taxon>
        <taxon>Insecta</taxon>
        <taxon>Pterygota</taxon>
        <taxon>Neoptera</taxon>
        <taxon>Endopterygota</taxon>
        <taxon>Coleoptera</taxon>
        <taxon>Polyphaga</taxon>
        <taxon>Cucujiformia</taxon>
        <taxon>Chrysomeloidea</taxon>
        <taxon>Cerambycidae</taxon>
        <taxon>Lamiinae</taxon>
        <taxon>Acanthocinini</taxon>
        <taxon>Exocentrus</taxon>
    </lineage>
</organism>
<dbReference type="Pfam" id="PF13855">
    <property type="entry name" value="LRR_8"/>
    <property type="match status" value="1"/>
</dbReference>
<sequence>MLFCSESSMRILLFVAALLLFLDQTSGSFIHGQPCSDRNTAYLYVNTWRLPLQKEINCVDITGFKKSLSTTFNLSNYVPFLERVASADTLYADHMGIKKFPILIVHSLPNTEVIDMSANNLTKLPNKMYKVAPKLNKLLLSENRISVPKKRPLMSSPTLKTLMLSDNGITNLYKLTFAKLPELEVLYLDSNKLKFISPRMFSAVRNLRYLHLGKNYIAKVPPKSVMPPSIVHYITKSQRPDKRRSVKRRDFDRHRNRQLVTGSGNQTN</sequence>
<proteinExistence type="predicted"/>
<dbReference type="SMART" id="SM00369">
    <property type="entry name" value="LRR_TYP"/>
    <property type="match status" value="4"/>
</dbReference>
<dbReference type="PROSITE" id="PS51450">
    <property type="entry name" value="LRR"/>
    <property type="match status" value="2"/>
</dbReference>
<feature type="compositionally biased region" description="Polar residues" evidence="3">
    <location>
        <begin position="258"/>
        <end position="268"/>
    </location>
</feature>
<name>A0AAV8W0F4_9CUCU</name>
<dbReference type="SUPFAM" id="SSF52058">
    <property type="entry name" value="L domain-like"/>
    <property type="match status" value="1"/>
</dbReference>
<feature type="region of interest" description="Disordered" evidence="3">
    <location>
        <begin position="236"/>
        <end position="268"/>
    </location>
</feature>
<comment type="caution">
    <text evidence="5">The sequence shown here is derived from an EMBL/GenBank/DDBJ whole genome shotgun (WGS) entry which is preliminary data.</text>
</comment>
<accession>A0AAV8W0F4</accession>
<dbReference type="Gene3D" id="3.80.10.10">
    <property type="entry name" value="Ribonuclease Inhibitor"/>
    <property type="match status" value="1"/>
</dbReference>
<dbReference type="InterPro" id="IPR001611">
    <property type="entry name" value="Leu-rich_rpt"/>
</dbReference>